<dbReference type="InterPro" id="IPR014284">
    <property type="entry name" value="RNA_pol_sigma-70_dom"/>
</dbReference>
<feature type="domain" description="RNA polymerase sigma-70 region 2" evidence="7">
    <location>
        <begin position="32"/>
        <end position="98"/>
    </location>
</feature>
<evidence type="ECO:0000313" key="10">
    <source>
        <dbReference type="Proteomes" id="UP001240236"/>
    </source>
</evidence>
<dbReference type="SUPFAM" id="SSF88659">
    <property type="entry name" value="Sigma3 and sigma4 domains of RNA polymerase sigma factors"/>
    <property type="match status" value="1"/>
</dbReference>
<dbReference type="EMBL" id="JAUSUZ010000001">
    <property type="protein sequence ID" value="MDQ0369934.1"/>
    <property type="molecule type" value="Genomic_DNA"/>
</dbReference>
<dbReference type="Pfam" id="PF04545">
    <property type="entry name" value="Sigma70_r4"/>
    <property type="match status" value="1"/>
</dbReference>
<dbReference type="GO" id="GO:0003677">
    <property type="term" value="F:DNA binding"/>
    <property type="evidence" value="ECO:0007669"/>
    <property type="project" value="UniProtKB-KW"/>
</dbReference>
<evidence type="ECO:0000259" key="8">
    <source>
        <dbReference type="Pfam" id="PF04545"/>
    </source>
</evidence>
<feature type="domain" description="RNA polymerase sigma-70 region 4" evidence="8">
    <location>
        <begin position="131"/>
        <end position="179"/>
    </location>
</feature>
<dbReference type="NCBIfam" id="TIGR02937">
    <property type="entry name" value="sigma70-ECF"/>
    <property type="match status" value="1"/>
</dbReference>
<reference evidence="9 10" key="1">
    <citation type="submission" date="2023-07" db="EMBL/GenBank/DDBJ databases">
        <title>Sequencing the genomes of 1000 actinobacteria strains.</title>
        <authorList>
            <person name="Klenk H.-P."/>
        </authorList>
    </citation>
    <scope>NUCLEOTIDE SEQUENCE [LARGE SCALE GENOMIC DNA]</scope>
    <source>
        <strain evidence="9 10">DSM 44709</strain>
    </source>
</reference>
<dbReference type="InterPro" id="IPR013324">
    <property type="entry name" value="RNA_pol_sigma_r3/r4-like"/>
</dbReference>
<dbReference type="SUPFAM" id="SSF88946">
    <property type="entry name" value="Sigma2 domain of RNA polymerase sigma factors"/>
    <property type="match status" value="1"/>
</dbReference>
<keyword evidence="2" id="KW-0805">Transcription regulation</keyword>
<keyword evidence="5" id="KW-0804">Transcription</keyword>
<dbReference type="InterPro" id="IPR007627">
    <property type="entry name" value="RNA_pol_sigma70_r2"/>
</dbReference>
<evidence type="ECO:0000256" key="5">
    <source>
        <dbReference type="ARBA" id="ARBA00023163"/>
    </source>
</evidence>
<name>A0AAE4B0U2_9ACTN</name>
<evidence type="ECO:0000256" key="6">
    <source>
        <dbReference type="SAM" id="MobiDB-lite"/>
    </source>
</evidence>
<evidence type="ECO:0000259" key="7">
    <source>
        <dbReference type="Pfam" id="PF04542"/>
    </source>
</evidence>
<keyword evidence="3" id="KW-0731">Sigma factor</keyword>
<sequence length="193" mass="21679">MVNSTSSIPRKDAGDSEATGETPEAALEHLQRVHRPVLLAYVRQLVKGDVHWAEDVVQETMVRAWKNPDARMQDGRWSRGWLCTVARRIVIDNIRAAAARPAEAPDELMPEIAAAEVDLAARLDDREIRAAIAMLPERLRTVLVEIFYQERTVAEAAEVLDVPAGTVKSRTFYALRALRGALDERGYKRHDQD</sequence>
<dbReference type="AlphaFoldDB" id="A0AAE4B0U2"/>
<protein>
    <submittedName>
        <fullName evidence="9">RNA polymerase sigma-70 factor (ECF subfamily)</fullName>
    </submittedName>
</protein>
<dbReference type="InterPro" id="IPR013325">
    <property type="entry name" value="RNA_pol_sigma_r2"/>
</dbReference>
<keyword evidence="10" id="KW-1185">Reference proteome</keyword>
<evidence type="ECO:0000256" key="3">
    <source>
        <dbReference type="ARBA" id="ARBA00023082"/>
    </source>
</evidence>
<gene>
    <name evidence="9" type="ORF">J2S42_006603</name>
</gene>
<dbReference type="InterPro" id="IPR036388">
    <property type="entry name" value="WH-like_DNA-bd_sf"/>
</dbReference>
<dbReference type="PANTHER" id="PTHR43133:SF52">
    <property type="entry name" value="ECF RNA POLYMERASE SIGMA FACTOR SIGL"/>
    <property type="match status" value="1"/>
</dbReference>
<dbReference type="Proteomes" id="UP001240236">
    <property type="component" value="Unassembled WGS sequence"/>
</dbReference>
<organism evidence="9 10">
    <name type="scientific">Catenuloplanes indicus</name>
    <dbReference type="NCBI Taxonomy" id="137267"/>
    <lineage>
        <taxon>Bacteria</taxon>
        <taxon>Bacillati</taxon>
        <taxon>Actinomycetota</taxon>
        <taxon>Actinomycetes</taxon>
        <taxon>Micromonosporales</taxon>
        <taxon>Micromonosporaceae</taxon>
        <taxon>Catenuloplanes</taxon>
    </lineage>
</organism>
<accession>A0AAE4B0U2</accession>
<dbReference type="Gene3D" id="1.10.10.10">
    <property type="entry name" value="Winged helix-like DNA-binding domain superfamily/Winged helix DNA-binding domain"/>
    <property type="match status" value="1"/>
</dbReference>
<dbReference type="GO" id="GO:0016987">
    <property type="term" value="F:sigma factor activity"/>
    <property type="evidence" value="ECO:0007669"/>
    <property type="project" value="UniProtKB-KW"/>
</dbReference>
<proteinExistence type="inferred from homology"/>
<evidence type="ECO:0000256" key="4">
    <source>
        <dbReference type="ARBA" id="ARBA00023125"/>
    </source>
</evidence>
<evidence type="ECO:0000256" key="1">
    <source>
        <dbReference type="ARBA" id="ARBA00010641"/>
    </source>
</evidence>
<dbReference type="InterPro" id="IPR039425">
    <property type="entry name" value="RNA_pol_sigma-70-like"/>
</dbReference>
<comment type="caution">
    <text evidence="9">The sequence shown here is derived from an EMBL/GenBank/DDBJ whole genome shotgun (WGS) entry which is preliminary data.</text>
</comment>
<keyword evidence="4" id="KW-0238">DNA-binding</keyword>
<dbReference type="RefSeq" id="WP_307245531.1">
    <property type="nucleotide sequence ID" value="NZ_JAUSUZ010000001.1"/>
</dbReference>
<feature type="region of interest" description="Disordered" evidence="6">
    <location>
        <begin position="1"/>
        <end position="22"/>
    </location>
</feature>
<dbReference type="Gene3D" id="1.10.1740.10">
    <property type="match status" value="1"/>
</dbReference>
<dbReference type="Pfam" id="PF04542">
    <property type="entry name" value="Sigma70_r2"/>
    <property type="match status" value="1"/>
</dbReference>
<dbReference type="PANTHER" id="PTHR43133">
    <property type="entry name" value="RNA POLYMERASE ECF-TYPE SIGMA FACTO"/>
    <property type="match status" value="1"/>
</dbReference>
<comment type="similarity">
    <text evidence="1">Belongs to the sigma-70 factor family. ECF subfamily.</text>
</comment>
<dbReference type="CDD" id="cd06171">
    <property type="entry name" value="Sigma70_r4"/>
    <property type="match status" value="1"/>
</dbReference>
<dbReference type="GO" id="GO:0006352">
    <property type="term" value="P:DNA-templated transcription initiation"/>
    <property type="evidence" value="ECO:0007669"/>
    <property type="project" value="InterPro"/>
</dbReference>
<evidence type="ECO:0000313" key="9">
    <source>
        <dbReference type="EMBL" id="MDQ0369934.1"/>
    </source>
</evidence>
<evidence type="ECO:0000256" key="2">
    <source>
        <dbReference type="ARBA" id="ARBA00023015"/>
    </source>
</evidence>
<dbReference type="InterPro" id="IPR007630">
    <property type="entry name" value="RNA_pol_sigma70_r4"/>
</dbReference>